<accession>A0A8H6I4B2</accession>
<reference evidence="1 2" key="1">
    <citation type="submission" date="2020-07" db="EMBL/GenBank/DDBJ databases">
        <title>Comparative genomics of pyrophilous fungi reveals a link between fire events and developmental genes.</title>
        <authorList>
            <consortium name="DOE Joint Genome Institute"/>
            <person name="Steindorff A.S."/>
            <person name="Carver A."/>
            <person name="Calhoun S."/>
            <person name="Stillman K."/>
            <person name="Liu H."/>
            <person name="Lipzen A."/>
            <person name="Pangilinan J."/>
            <person name="Labutti K."/>
            <person name="Bruns T.D."/>
            <person name="Grigoriev I.V."/>
        </authorList>
    </citation>
    <scope>NUCLEOTIDE SEQUENCE [LARGE SCALE GENOMIC DNA]</scope>
    <source>
        <strain evidence="1 2">CBS 144469</strain>
    </source>
</reference>
<comment type="caution">
    <text evidence="1">The sequence shown here is derived from an EMBL/GenBank/DDBJ whole genome shotgun (WGS) entry which is preliminary data.</text>
</comment>
<gene>
    <name evidence="1" type="ORF">DFP72DRAFT_845611</name>
</gene>
<organism evidence="1 2">
    <name type="scientific">Ephemerocybe angulata</name>
    <dbReference type="NCBI Taxonomy" id="980116"/>
    <lineage>
        <taxon>Eukaryota</taxon>
        <taxon>Fungi</taxon>
        <taxon>Dikarya</taxon>
        <taxon>Basidiomycota</taxon>
        <taxon>Agaricomycotina</taxon>
        <taxon>Agaricomycetes</taxon>
        <taxon>Agaricomycetidae</taxon>
        <taxon>Agaricales</taxon>
        <taxon>Agaricineae</taxon>
        <taxon>Psathyrellaceae</taxon>
        <taxon>Ephemerocybe</taxon>
    </lineage>
</organism>
<proteinExistence type="predicted"/>
<sequence>MALFPPHQDRASGMTRGRIYMSEARTHRATLLHPGAWVMVNSIASRLDSVCSWPASLLRTGKVNSGTGDLLNDGNTDTIVGRRKAHLSASSPRCPCDRRFRGLIIDNPTGHLPSASTPTPDHRPADLDGHASVLTTGQVAQHGTKTTGTPWLSESSQRHGHLALSESQGLMFTGTGRLSIIDIDCPSKCDEGLPIWGSTQLRRQLFFILTSVLGRFDSGKTTFIKTVQKAAAATSGPHAAEETPTLGIAQYDALFRMGDP</sequence>
<keyword evidence="2" id="KW-1185">Reference proteome</keyword>
<dbReference type="Proteomes" id="UP000521943">
    <property type="component" value="Unassembled WGS sequence"/>
</dbReference>
<dbReference type="AlphaFoldDB" id="A0A8H6I4B2"/>
<evidence type="ECO:0000313" key="1">
    <source>
        <dbReference type="EMBL" id="KAF6757657.1"/>
    </source>
</evidence>
<name>A0A8H6I4B2_9AGAR</name>
<protein>
    <submittedName>
        <fullName evidence="1">Uncharacterized protein</fullName>
    </submittedName>
</protein>
<evidence type="ECO:0000313" key="2">
    <source>
        <dbReference type="Proteomes" id="UP000521943"/>
    </source>
</evidence>
<dbReference type="EMBL" id="JACGCI010000021">
    <property type="protein sequence ID" value="KAF6757657.1"/>
    <property type="molecule type" value="Genomic_DNA"/>
</dbReference>